<keyword evidence="4" id="KW-1003">Cell membrane</keyword>
<dbReference type="PROSITE" id="PS50109">
    <property type="entry name" value="HIS_KIN"/>
    <property type="match status" value="1"/>
</dbReference>
<dbReference type="SUPFAM" id="SSF55874">
    <property type="entry name" value="ATPase domain of HSP90 chaperone/DNA topoisomerase II/histidine kinase"/>
    <property type="match status" value="1"/>
</dbReference>
<evidence type="ECO:0000259" key="15">
    <source>
        <dbReference type="PROSITE" id="PS50109"/>
    </source>
</evidence>
<proteinExistence type="predicted"/>
<dbReference type="InterPro" id="IPR003661">
    <property type="entry name" value="HisK_dim/P_dom"/>
</dbReference>
<evidence type="ECO:0000256" key="9">
    <source>
        <dbReference type="ARBA" id="ARBA00022777"/>
    </source>
</evidence>
<dbReference type="InterPro" id="IPR005467">
    <property type="entry name" value="His_kinase_dom"/>
</dbReference>
<dbReference type="SUPFAM" id="SSF52172">
    <property type="entry name" value="CheY-like"/>
    <property type="match status" value="2"/>
</dbReference>
<dbReference type="SMART" id="SM00387">
    <property type="entry name" value="HATPase_c"/>
    <property type="match status" value="1"/>
</dbReference>
<evidence type="ECO:0000256" key="2">
    <source>
        <dbReference type="ARBA" id="ARBA00004651"/>
    </source>
</evidence>
<comment type="subcellular location">
    <subcellularLocation>
        <location evidence="2">Cell membrane</location>
        <topology evidence="2">Multi-pass membrane protein</topology>
    </subcellularLocation>
</comment>
<evidence type="ECO:0000259" key="16">
    <source>
        <dbReference type="PROSITE" id="PS50110"/>
    </source>
</evidence>
<keyword evidence="10" id="KW-0067">ATP-binding</keyword>
<dbReference type="SUPFAM" id="SSF47384">
    <property type="entry name" value="Homodimeric domain of signal transducing histidine kinase"/>
    <property type="match status" value="1"/>
</dbReference>
<evidence type="ECO:0000256" key="4">
    <source>
        <dbReference type="ARBA" id="ARBA00022475"/>
    </source>
</evidence>
<keyword evidence="5 13" id="KW-0597">Phosphoprotein</keyword>
<evidence type="ECO:0000256" key="8">
    <source>
        <dbReference type="ARBA" id="ARBA00022741"/>
    </source>
</evidence>
<feature type="modified residue" description="4-aspartylphosphate" evidence="13">
    <location>
        <position position="1327"/>
    </location>
</feature>
<dbReference type="InterPro" id="IPR036097">
    <property type="entry name" value="HisK_dim/P_sf"/>
</dbReference>
<feature type="coiled-coil region" evidence="14">
    <location>
        <begin position="847"/>
        <end position="888"/>
    </location>
</feature>
<dbReference type="InterPro" id="IPR015943">
    <property type="entry name" value="WD40/YVTN_repeat-like_dom_sf"/>
</dbReference>
<evidence type="ECO:0000313" key="18">
    <source>
        <dbReference type="Proteomes" id="UP000198598"/>
    </source>
</evidence>
<evidence type="ECO:0000256" key="1">
    <source>
        <dbReference type="ARBA" id="ARBA00000085"/>
    </source>
</evidence>
<dbReference type="InterPro" id="IPR011123">
    <property type="entry name" value="Y_Y_Y"/>
</dbReference>
<dbReference type="FunFam" id="1.10.287.130:FF:000003">
    <property type="entry name" value="Histidine kinase"/>
    <property type="match status" value="1"/>
</dbReference>
<feature type="domain" description="Histidine kinase" evidence="15">
    <location>
        <begin position="895"/>
        <end position="1117"/>
    </location>
</feature>
<dbReference type="EC" id="2.7.13.3" evidence="3"/>
<dbReference type="SUPFAM" id="SSF63829">
    <property type="entry name" value="Calcium-dependent phosphotriesterase"/>
    <property type="match status" value="3"/>
</dbReference>
<dbReference type="PANTHER" id="PTHR43547">
    <property type="entry name" value="TWO-COMPONENT HISTIDINE KINASE"/>
    <property type="match status" value="1"/>
</dbReference>
<evidence type="ECO:0000256" key="14">
    <source>
        <dbReference type="SAM" id="Coils"/>
    </source>
</evidence>
<evidence type="ECO:0000256" key="5">
    <source>
        <dbReference type="ARBA" id="ARBA00022553"/>
    </source>
</evidence>
<dbReference type="CDD" id="cd17546">
    <property type="entry name" value="REC_hyHK_CKI1_RcsC-like"/>
    <property type="match status" value="1"/>
</dbReference>
<dbReference type="CDD" id="cd00146">
    <property type="entry name" value="PKD"/>
    <property type="match status" value="1"/>
</dbReference>
<dbReference type="FunFam" id="3.30.565.10:FF:000010">
    <property type="entry name" value="Sensor histidine kinase RcsC"/>
    <property type="match status" value="1"/>
</dbReference>
<evidence type="ECO:0000256" key="10">
    <source>
        <dbReference type="ARBA" id="ARBA00022840"/>
    </source>
</evidence>
<dbReference type="Pfam" id="PF00512">
    <property type="entry name" value="HisKA"/>
    <property type="match status" value="1"/>
</dbReference>
<dbReference type="Proteomes" id="UP000198598">
    <property type="component" value="Unassembled WGS sequence"/>
</dbReference>
<evidence type="ECO:0000256" key="7">
    <source>
        <dbReference type="ARBA" id="ARBA00022692"/>
    </source>
</evidence>
<dbReference type="CDD" id="cd00082">
    <property type="entry name" value="HisKA"/>
    <property type="match status" value="1"/>
</dbReference>
<keyword evidence="11" id="KW-1133">Transmembrane helix</keyword>
<dbReference type="GO" id="GO:0005524">
    <property type="term" value="F:ATP binding"/>
    <property type="evidence" value="ECO:0007669"/>
    <property type="project" value="UniProtKB-KW"/>
</dbReference>
<keyword evidence="8" id="KW-0547">Nucleotide-binding</keyword>
<dbReference type="PROSITE" id="PS50110">
    <property type="entry name" value="RESPONSE_REGULATORY"/>
    <property type="match status" value="2"/>
</dbReference>
<sequence>MPMVVRFLCLLFFELLWGQSLPAQHQHVRFAHLTINQGLSQNTVTCILQDRRGFMWFGTQDGLNKFDGYTYTLYRNNPQKTTSLSHNYIHTLLEDKQGRLWIGTDEGGLSLFNPNTETFTNYKHTPGVNNSLSHNKVMAIAQDEQGYLWVGTDGGGLNRFNPEQQTFTHFRHQPTNPTSLSHNRVSSICLDRAGSLWIGTAGGGLNQLDRLRHTFRHYQHDATDRHSLSQDKINTCFVDARNRLWIGTEGGGLNQFNAATATFTLYQHTPQQAQQLTHNDVVTLAEDRQHNLWIGTRNGGINVLHPDGSFTYFTYNEANRYGLNNGSIYSIYLDKTGIIWVGTYSGGVNKLDTSAPKFKLYQRLQETSNNLSNNNILAIGEDQRGDLWVGTDGGGVNVLKKGARVFSVYAHSSGSKNSIGSNYVLAVYEDKQKRIWTGNFKGGLSLFDRASGSFRAIPQLNQLSVSTILQARDGAMWLGTFEEGLFRYDPVRDSLTHYPANADQPGALNCPIVLTLWEDVTGNIWVGTEGGGVNVFRLHQNKFTQYKHDSHNPKSLSNNLVNILYESADGHLWVGTNGGLNQFDRPTQTFKAYGQQEGLPNEVIQGILEDKQGTLWLSTNKGLTAFNPTTQARRNFDITDGLQEGSFNRKACFKNQQGYLFFGGQNGFNSFHPDSLRYNPFVPPVYITEFQIFNKPIKVLDEQSLLQKPIYLTRDITLSHQQSVLSFEFAALNYRVPLNNQYAYKLEGFDKDWTYAGKKRTATYTNLDPGNYVFRVKASNNDGVWNQTGTFVNLHIVPPFWQTWWFRTLIVVLLLTGLYLLYRLRVKTIKQQQRVLQNLVHERTLAITQQKQALQEQALDLQLLNEKLERQSGQHQQARLEAEQANKAKSVFLATMSHEIRTPMNGVIGMTALLEDTELTPEQRDYTDTIRTCGESLLGVINDILDFSKIESGHLELELQPIDLTDCIEEVLDMFASKAAQIGLDLIYQLDHQVPTHIISDKLRLRQILINLVGNAIKFTHQGEIVVRVRLIAELPDQAIELGFEVSDTGIGIAANKLDRLFKAFSQVDSSHTRQYGGTGLGLVISQRLIELMGGTIHVTSEEGKGSSFRFTLMSQVSQQAKRHYVYLHAGDNEGKTVLLVDDNETNRVILKAQLEQWQLKPIVARSGQQALEFMGLGMSFDLVITDRQMPHMDGIELANRLKAIKAQLPIILLSSVGDESRKAHTNLFSAILTKPVHQQQLAQVVQQVLKVQPSPALPVAARTESVYNPNFAQHHPLRILVAEDNLINVKLLVRLLNKLGYSPAVASNGKEVLTSLPEGFDLIFMDVQMPEMDGLEATRLIRQQAIAQPWIIALTANAMQEDRSICLEAGMNEYLSKPLQIDQLTQSIQQVSLLSRQSKIIVT</sequence>
<feature type="modified residue" description="4-aspartylphosphate" evidence="13">
    <location>
        <position position="1187"/>
    </location>
</feature>
<evidence type="ECO:0000313" key="17">
    <source>
        <dbReference type="EMBL" id="SFE89443.1"/>
    </source>
</evidence>
<dbReference type="CDD" id="cd00156">
    <property type="entry name" value="REC"/>
    <property type="match status" value="1"/>
</dbReference>
<dbReference type="EMBL" id="FOLQ01000021">
    <property type="protein sequence ID" value="SFE89443.1"/>
    <property type="molecule type" value="Genomic_DNA"/>
</dbReference>
<dbReference type="InterPro" id="IPR011006">
    <property type="entry name" value="CheY-like_superfamily"/>
</dbReference>
<dbReference type="InterPro" id="IPR001789">
    <property type="entry name" value="Sig_transdc_resp-reg_receiver"/>
</dbReference>
<dbReference type="SMART" id="SM00388">
    <property type="entry name" value="HisKA"/>
    <property type="match status" value="1"/>
</dbReference>
<dbReference type="InterPro" id="IPR003594">
    <property type="entry name" value="HATPase_dom"/>
</dbReference>
<evidence type="ECO:0000256" key="6">
    <source>
        <dbReference type="ARBA" id="ARBA00022679"/>
    </source>
</evidence>
<dbReference type="Gene3D" id="2.60.40.10">
    <property type="entry name" value="Immunoglobulins"/>
    <property type="match status" value="1"/>
</dbReference>
<evidence type="ECO:0000256" key="13">
    <source>
        <dbReference type="PROSITE-ProRule" id="PRU00169"/>
    </source>
</evidence>
<dbReference type="InterPro" id="IPR036890">
    <property type="entry name" value="HATPase_C_sf"/>
</dbReference>
<dbReference type="PRINTS" id="PR00344">
    <property type="entry name" value="BCTRLSENSOR"/>
</dbReference>
<dbReference type="SMART" id="SM00448">
    <property type="entry name" value="REC"/>
    <property type="match status" value="2"/>
</dbReference>
<keyword evidence="18" id="KW-1185">Reference proteome</keyword>
<dbReference type="Gene3D" id="2.130.10.10">
    <property type="entry name" value="YVTN repeat-like/Quinoprotein amine dehydrogenase"/>
    <property type="match status" value="4"/>
</dbReference>
<dbReference type="Pfam" id="PF00072">
    <property type="entry name" value="Response_reg"/>
    <property type="match status" value="2"/>
</dbReference>
<dbReference type="CDD" id="cd16922">
    <property type="entry name" value="HATPase_EvgS-ArcB-TorS-like"/>
    <property type="match status" value="1"/>
</dbReference>
<dbReference type="Gene3D" id="3.30.565.10">
    <property type="entry name" value="Histidine kinase-like ATPase, C-terminal domain"/>
    <property type="match status" value="1"/>
</dbReference>
<dbReference type="Gene3D" id="1.10.287.130">
    <property type="match status" value="1"/>
</dbReference>
<dbReference type="InterPro" id="IPR011110">
    <property type="entry name" value="Reg_prop"/>
</dbReference>
<dbReference type="FunFam" id="2.60.40.10:FF:000791">
    <property type="entry name" value="Two-component system sensor histidine kinase/response regulator"/>
    <property type="match status" value="1"/>
</dbReference>
<dbReference type="Pfam" id="PF02518">
    <property type="entry name" value="HATPase_c"/>
    <property type="match status" value="1"/>
</dbReference>
<dbReference type="STRING" id="662367.SAMN05216167_12175"/>
<feature type="domain" description="Response regulatory" evidence="16">
    <location>
        <begin position="1279"/>
        <end position="1393"/>
    </location>
</feature>
<keyword evidence="7" id="KW-0812">Transmembrane</keyword>
<dbReference type="Gene3D" id="3.40.50.2300">
    <property type="match status" value="2"/>
</dbReference>
<feature type="domain" description="Response regulatory" evidence="16">
    <location>
        <begin position="1137"/>
        <end position="1250"/>
    </location>
</feature>
<name>A0A1I2E9S3_9BACT</name>
<keyword evidence="6" id="KW-0808">Transferase</keyword>
<reference evidence="17 18" key="1">
    <citation type="submission" date="2016-10" db="EMBL/GenBank/DDBJ databases">
        <authorList>
            <person name="de Groot N.N."/>
        </authorList>
    </citation>
    <scope>NUCLEOTIDE SEQUENCE [LARGE SCALE GENOMIC DNA]</scope>
    <source>
        <strain evidence="17 18">DSM 26130</strain>
    </source>
</reference>
<dbReference type="GO" id="GO:0005886">
    <property type="term" value="C:plasma membrane"/>
    <property type="evidence" value="ECO:0007669"/>
    <property type="project" value="UniProtKB-SubCell"/>
</dbReference>
<keyword evidence="12" id="KW-0472">Membrane</keyword>
<comment type="catalytic activity">
    <reaction evidence="1">
        <text>ATP + protein L-histidine = ADP + protein N-phospho-L-histidine.</text>
        <dbReference type="EC" id="2.7.13.3"/>
    </reaction>
</comment>
<dbReference type="Pfam" id="PF07494">
    <property type="entry name" value="Reg_prop"/>
    <property type="match status" value="9"/>
</dbReference>
<dbReference type="GO" id="GO:0000155">
    <property type="term" value="F:phosphorelay sensor kinase activity"/>
    <property type="evidence" value="ECO:0007669"/>
    <property type="project" value="InterPro"/>
</dbReference>
<evidence type="ECO:0000256" key="3">
    <source>
        <dbReference type="ARBA" id="ARBA00012438"/>
    </source>
</evidence>
<keyword evidence="14" id="KW-0175">Coiled coil</keyword>
<organism evidence="17 18">
    <name type="scientific">Spirosoma endophyticum</name>
    <dbReference type="NCBI Taxonomy" id="662367"/>
    <lineage>
        <taxon>Bacteria</taxon>
        <taxon>Pseudomonadati</taxon>
        <taxon>Bacteroidota</taxon>
        <taxon>Cytophagia</taxon>
        <taxon>Cytophagales</taxon>
        <taxon>Cytophagaceae</taxon>
        <taxon>Spirosoma</taxon>
    </lineage>
</organism>
<dbReference type="Pfam" id="PF07495">
    <property type="entry name" value="Y_Y_Y"/>
    <property type="match status" value="1"/>
</dbReference>
<evidence type="ECO:0000256" key="12">
    <source>
        <dbReference type="ARBA" id="ARBA00023136"/>
    </source>
</evidence>
<dbReference type="InterPro" id="IPR004358">
    <property type="entry name" value="Sig_transdc_His_kin-like_C"/>
</dbReference>
<evidence type="ECO:0000256" key="11">
    <source>
        <dbReference type="ARBA" id="ARBA00022989"/>
    </source>
</evidence>
<keyword evidence="9 17" id="KW-0418">Kinase</keyword>
<gene>
    <name evidence="17" type="ORF">SAMN05216167_12175</name>
</gene>
<accession>A0A1I2E9S3</accession>
<dbReference type="PANTHER" id="PTHR43547:SF2">
    <property type="entry name" value="HYBRID SIGNAL TRANSDUCTION HISTIDINE KINASE C"/>
    <property type="match status" value="1"/>
</dbReference>
<dbReference type="InterPro" id="IPR013783">
    <property type="entry name" value="Ig-like_fold"/>
</dbReference>
<protein>
    <recommendedName>
        <fullName evidence="3">histidine kinase</fullName>
        <ecNumber evidence="3">2.7.13.3</ecNumber>
    </recommendedName>
</protein>